<dbReference type="InterPro" id="IPR006665">
    <property type="entry name" value="OmpA-like"/>
</dbReference>
<dbReference type="PROSITE" id="PS51257">
    <property type="entry name" value="PROKAR_LIPOPROTEIN"/>
    <property type="match status" value="1"/>
</dbReference>
<dbReference type="InterPro" id="IPR050330">
    <property type="entry name" value="Bact_OuterMem_StrucFunc"/>
</dbReference>
<dbReference type="InterPro" id="IPR006664">
    <property type="entry name" value="OMP_bac"/>
</dbReference>
<dbReference type="Proteomes" id="UP000186206">
    <property type="component" value="Unassembled WGS sequence"/>
</dbReference>
<feature type="domain" description="OmpA-like" evidence="6">
    <location>
        <begin position="71"/>
        <end position="188"/>
    </location>
</feature>
<dbReference type="SUPFAM" id="SSF103647">
    <property type="entry name" value="TSP type-3 repeat"/>
    <property type="match status" value="1"/>
</dbReference>
<reference evidence="7 8" key="1">
    <citation type="submission" date="2016-09" db="EMBL/GenBank/DDBJ databases">
        <title>Genomic Taxonomy of the Vibrionaceae.</title>
        <authorList>
            <person name="Gonzalez-Castillo A."/>
            <person name="Gomez-Gil B."/>
            <person name="Enciso-Ibarra K."/>
        </authorList>
    </citation>
    <scope>NUCLEOTIDE SEQUENCE [LARGE SCALE GENOMIC DNA]</scope>
    <source>
        <strain evidence="7 8">CAIM 1731</strain>
    </source>
</reference>
<keyword evidence="8" id="KW-1185">Reference proteome</keyword>
<comment type="subcellular location">
    <subcellularLocation>
        <location evidence="1">Cell outer membrane</location>
    </subcellularLocation>
</comment>
<name>A0ABX3FMJ3_9VIBR</name>
<dbReference type="PRINTS" id="PR01021">
    <property type="entry name" value="OMPADOMAIN"/>
</dbReference>
<sequence>MLKKFISLSLITLAVSGCVAGDNHYDYIATPTPNQVADLMDEDSDGVINARDLCTETPRGSEITNEGCGRILKSSESLGLHILFENDSSEILPIFKDQIFKMSKFLKEYPETAIEIQGYASKVGTDEYNLALSKRRALAVESELESYSINPNRVTIVGYGETQLEDSGDEEISHAKNRKVVASVVGYKGDVVKEWTIFTRLPK</sequence>
<evidence type="ECO:0000256" key="2">
    <source>
        <dbReference type="ARBA" id="ARBA00023136"/>
    </source>
</evidence>
<dbReference type="SUPFAM" id="SSF103088">
    <property type="entry name" value="OmpA-like"/>
    <property type="match status" value="1"/>
</dbReference>
<dbReference type="Gene3D" id="3.30.1330.60">
    <property type="entry name" value="OmpA-like domain"/>
    <property type="match status" value="1"/>
</dbReference>
<evidence type="ECO:0000313" key="8">
    <source>
        <dbReference type="Proteomes" id="UP000186206"/>
    </source>
</evidence>
<dbReference type="PANTHER" id="PTHR30329">
    <property type="entry name" value="STATOR ELEMENT OF FLAGELLAR MOTOR COMPLEX"/>
    <property type="match status" value="1"/>
</dbReference>
<dbReference type="PROSITE" id="PS51123">
    <property type="entry name" value="OMPA_2"/>
    <property type="match status" value="1"/>
</dbReference>
<comment type="caution">
    <text evidence="7">The sequence shown here is derived from an EMBL/GenBank/DDBJ whole genome shotgun (WGS) entry which is preliminary data.</text>
</comment>
<organism evidence="7 8">
    <name type="scientific">Vibrio ponticus</name>
    <dbReference type="NCBI Taxonomy" id="265668"/>
    <lineage>
        <taxon>Bacteria</taxon>
        <taxon>Pseudomonadati</taxon>
        <taxon>Pseudomonadota</taxon>
        <taxon>Gammaproteobacteria</taxon>
        <taxon>Vibrionales</taxon>
        <taxon>Vibrionaceae</taxon>
        <taxon>Vibrio</taxon>
    </lineage>
</organism>
<proteinExistence type="predicted"/>
<feature type="chain" id="PRO_5046483173" description="OmpA-like domain-containing protein" evidence="5">
    <location>
        <begin position="21"/>
        <end position="203"/>
    </location>
</feature>
<evidence type="ECO:0000259" key="6">
    <source>
        <dbReference type="PROSITE" id="PS51123"/>
    </source>
</evidence>
<evidence type="ECO:0000256" key="3">
    <source>
        <dbReference type="ARBA" id="ARBA00023237"/>
    </source>
</evidence>
<evidence type="ECO:0000256" key="1">
    <source>
        <dbReference type="ARBA" id="ARBA00004442"/>
    </source>
</evidence>
<dbReference type="InterPro" id="IPR036737">
    <property type="entry name" value="OmpA-like_sf"/>
</dbReference>
<keyword evidence="2 4" id="KW-0472">Membrane</keyword>
<dbReference type="Pfam" id="PF00691">
    <property type="entry name" value="OmpA"/>
    <property type="match status" value="1"/>
</dbReference>
<evidence type="ECO:0000313" key="7">
    <source>
        <dbReference type="EMBL" id="OLQ94037.1"/>
    </source>
</evidence>
<dbReference type="PANTHER" id="PTHR30329:SF21">
    <property type="entry name" value="LIPOPROTEIN YIAD-RELATED"/>
    <property type="match status" value="1"/>
</dbReference>
<dbReference type="InterPro" id="IPR028974">
    <property type="entry name" value="TSP_type-3_rpt"/>
</dbReference>
<gene>
    <name evidence="7" type="ORF">BIY21_09845</name>
</gene>
<keyword evidence="3" id="KW-0998">Cell outer membrane</keyword>
<feature type="signal peptide" evidence="5">
    <location>
        <begin position="1"/>
        <end position="20"/>
    </location>
</feature>
<keyword evidence="5" id="KW-0732">Signal</keyword>
<dbReference type="CDD" id="cd07185">
    <property type="entry name" value="OmpA_C-like"/>
    <property type="match status" value="1"/>
</dbReference>
<accession>A0ABX3FMJ3</accession>
<evidence type="ECO:0000256" key="5">
    <source>
        <dbReference type="SAM" id="SignalP"/>
    </source>
</evidence>
<dbReference type="EMBL" id="MJMI01000079">
    <property type="protein sequence ID" value="OLQ94037.1"/>
    <property type="molecule type" value="Genomic_DNA"/>
</dbReference>
<dbReference type="RefSeq" id="WP_075648912.1">
    <property type="nucleotide sequence ID" value="NZ_AP019657.1"/>
</dbReference>
<protein>
    <recommendedName>
        <fullName evidence="6">OmpA-like domain-containing protein</fullName>
    </recommendedName>
</protein>
<evidence type="ECO:0000256" key="4">
    <source>
        <dbReference type="PROSITE-ProRule" id="PRU00473"/>
    </source>
</evidence>